<name>A0ABV4YLE0_9CYAN</name>
<feature type="repeat" description="TPR" evidence="1">
    <location>
        <begin position="695"/>
        <end position="728"/>
    </location>
</feature>
<feature type="repeat" description="TPR" evidence="1">
    <location>
        <begin position="1156"/>
        <end position="1189"/>
    </location>
</feature>
<feature type="repeat" description="TPR" evidence="1">
    <location>
        <begin position="811"/>
        <end position="844"/>
    </location>
</feature>
<dbReference type="SUPFAM" id="SSF48452">
    <property type="entry name" value="TPR-like"/>
    <property type="match status" value="7"/>
</dbReference>
<dbReference type="Gene3D" id="1.25.40.10">
    <property type="entry name" value="Tetratricopeptide repeat domain"/>
    <property type="match status" value="9"/>
</dbReference>
<dbReference type="PROSITE" id="PS50005">
    <property type="entry name" value="TPR"/>
    <property type="match status" value="11"/>
</dbReference>
<dbReference type="InterPro" id="IPR011990">
    <property type="entry name" value="TPR-like_helical_dom_sf"/>
</dbReference>
<dbReference type="PROSITE" id="PS50293">
    <property type="entry name" value="TPR_REGION"/>
    <property type="match status" value="1"/>
</dbReference>
<evidence type="ECO:0000313" key="4">
    <source>
        <dbReference type="Proteomes" id="UP001576776"/>
    </source>
</evidence>
<feature type="domain" description="CHAT" evidence="2">
    <location>
        <begin position="1496"/>
        <end position="1793"/>
    </location>
</feature>
<evidence type="ECO:0000256" key="1">
    <source>
        <dbReference type="PROSITE-ProRule" id="PRU00339"/>
    </source>
</evidence>
<feature type="repeat" description="TPR" evidence="1">
    <location>
        <begin position="898"/>
        <end position="931"/>
    </location>
</feature>
<dbReference type="Pfam" id="PF12770">
    <property type="entry name" value="CHAT"/>
    <property type="match status" value="1"/>
</dbReference>
<keyword evidence="4" id="KW-1185">Reference proteome</keyword>
<feature type="repeat" description="TPR" evidence="1">
    <location>
        <begin position="525"/>
        <end position="558"/>
    </location>
</feature>
<reference evidence="3 4" key="1">
    <citation type="submission" date="2024-09" db="EMBL/GenBank/DDBJ databases">
        <title>Floridaenema gen nov. (Aerosakkonemataceae, Aerosakkonematales ord. nov., Cyanobacteria) from benthic tropical and subtropical fresh waters, with the description of four new species.</title>
        <authorList>
            <person name="Moretto J.A."/>
            <person name="Berthold D.E."/>
            <person name="Lefler F.W."/>
            <person name="Huang I.-S."/>
            <person name="Laughinghouse H. IV."/>
        </authorList>
    </citation>
    <scope>NUCLEOTIDE SEQUENCE [LARGE SCALE GENOMIC DNA]</scope>
    <source>
        <strain evidence="3 4">BLCC-F154</strain>
    </source>
</reference>
<dbReference type="EMBL" id="JBHFNS010000093">
    <property type="protein sequence ID" value="MFB2939044.1"/>
    <property type="molecule type" value="Genomic_DNA"/>
</dbReference>
<dbReference type="PANTHER" id="PTHR10098:SF108">
    <property type="entry name" value="TETRATRICOPEPTIDE REPEAT PROTEIN 28"/>
    <property type="match status" value="1"/>
</dbReference>
<dbReference type="Pfam" id="PF13181">
    <property type="entry name" value="TPR_8"/>
    <property type="match status" value="2"/>
</dbReference>
<keyword evidence="1" id="KW-0802">TPR repeat</keyword>
<sequence>MRKGKLWGRKPPNKLILGLSCLATVVVIEQFSINQGKLILKSALMAQTATNTKAEADRLLQQGNQQYKTSQFPTALQSFEQALNIYRQIGDRQNEAKTLIKIGDTYLDYIEFKRYYQQIKKAEEFKPYLEVIKYYEQALTIMREIGDRKGEAWSLNGIAMTNGALDKEEEALKFYEQALTIMREVKDKIGEATVLFNIGKDYDWGFDRQRDSRPISIDFYEQALGIVREIGDSASADRFANRPLEAKILYTIAFTYENKGQEKPEVALEYYKQALPIARELGDRILEEKVLNNMGYTYRSLGYSQIAQEHQEQALAIRQGMNIHVAWPTDIIKKAILITYNTPKKRPTLITFLEGEALIHYRNGEAHAFKRRYQTALESYQQALAIVRQQNNRPWEWVILNQMGTIYETLGQSSAALDSYKQSLKIRREVEEIAAKEPIPHTIRVAYGTNINIDREGIKLEDGIANGLIKIGEGEPINTPITIFEPLKTPEEIAAMEKRGRRLELVVGIARKKQGWQGSSNNKEEDTLTNMGDIYKTLGQYQAALNSYQEASKIIRSEMASNESEEARWRRVTDGGTYYQQEQRIFRSMGAVYTALGEHKAALESYQKALAISQQENSSNNLRIQIPILLIQIGKSYENLGQYQAALEVYQKALAIAQDPKNKGNYLTQEHLIRQWGKEEYFRRLRIPYEKPDREAILNSIGAVYEKLGQTQKAQEYRQQALALQKEISDRTEEDITAQKAILITEFGRDETKKAIVQINRLEGEAVVLFAAGNSYFRQGQYLKAQYQLALESYQKALAIVRQQNNRPWERVILIQMGLVYENLAQNQAALEQYQQALAISQEVESSAEKVTLISKLPLSGSVNFDEVKIGFESGKVTTFKPEGGVIFFAQTREKLQADRLLKEGITQYVNGKYERALKTFEAALSIYQKLEDKPGVAKSLFEIGEVYEKREEDEQALNYYQQALELYRELGDRSGEKTSLNLMSGIYYKQGIQFANRGQYRESLKRLEQVLEIAQKLGHRETELRTFLWMARVYSSLGEYKLALDYYQKALPIQQEILGHWEGIESNIGRIYEVLGQYELALKSYEDALKTARRPTLLTFDGMVGDIAGEVNALNAIGNIHYRLGRYESALNYHQQALTVLKKVKNQNTQKLLEATTYNSIGIVYLKQGKYQLALDFLQPALAIYQQFNRRRAEGVTLHAIGKLYFEQGQYELAGNYLQRSLVIAQEIGNKEGEGHTLSTIAYLLEKQNQPELAIVFFKESVNARETIRKNIKELPKEHQQSYIETIAQDYRKLADLFLQKDRILEAHQVLDLLKLQELDNYLRNVRGNEKTARGISHTPQEQKVKEGYDAIVNKGIKLGKELTELQKIPVDKRTPAQQQRIIELRKVEQEITKEFTEFLKSPTVKALVGELRQVTGGENLNLKDFNSLRDNLQRLQQSAVVLYPFILDDRLELILVTPYSPPIRRTVTVKREELNRAIAEFHQSLKQPKSNVTPVANKLYNWLIKPIENDLAEAKTQTIIYAPDGQLRYIPLAALHDGKQWLVQRFGINYITAASLTDFNTKPQGKMQIFAGAFSEGNYSFKVGEQEFEFSGLPFAGKEVENLAATIPGTTKFLNGQFNRDSVLMMNDFSVVHLATHAAFVVGNPEDSFIMFGNGDRATLRDVESWSLPKVDLIVLSACETGVGGKLGNGEEILGFGFQMQRTGARAAIASLWPVSDGGTQVLINGFYSILQKGNISKAEALRQAQIALITGNYRAFGEQRGITTAQAVAQTETSKLNHPYYWAPFILIGNGL</sequence>
<protein>
    <submittedName>
        <fullName evidence="3">Tetratricopeptide repeat protein</fullName>
    </submittedName>
</protein>
<accession>A0ABV4YLE0</accession>
<dbReference type="Pfam" id="PF13424">
    <property type="entry name" value="TPR_12"/>
    <property type="match status" value="9"/>
</dbReference>
<feature type="repeat" description="TPR" evidence="1">
    <location>
        <begin position="1063"/>
        <end position="1096"/>
    </location>
</feature>
<feature type="repeat" description="TPR" evidence="1">
    <location>
        <begin position="583"/>
        <end position="616"/>
    </location>
</feature>
<dbReference type="PANTHER" id="PTHR10098">
    <property type="entry name" value="RAPSYN-RELATED"/>
    <property type="match status" value="1"/>
</dbReference>
<gene>
    <name evidence="3" type="ORF">ACE1B6_27645</name>
</gene>
<dbReference type="SMART" id="SM00028">
    <property type="entry name" value="TPR"/>
    <property type="match status" value="21"/>
</dbReference>
<feature type="repeat" description="TPR" evidence="1">
    <location>
        <begin position="1112"/>
        <end position="1145"/>
    </location>
</feature>
<dbReference type="Proteomes" id="UP001576776">
    <property type="component" value="Unassembled WGS sequence"/>
</dbReference>
<proteinExistence type="predicted"/>
<dbReference type="InterPro" id="IPR024983">
    <property type="entry name" value="CHAT_dom"/>
</dbReference>
<dbReference type="Pfam" id="PF13176">
    <property type="entry name" value="TPR_7"/>
    <property type="match status" value="1"/>
</dbReference>
<organism evidence="3 4">
    <name type="scientific">Floridaenema fluviatile BLCC-F154</name>
    <dbReference type="NCBI Taxonomy" id="3153640"/>
    <lineage>
        <taxon>Bacteria</taxon>
        <taxon>Bacillati</taxon>
        <taxon>Cyanobacteriota</taxon>
        <taxon>Cyanophyceae</taxon>
        <taxon>Oscillatoriophycideae</taxon>
        <taxon>Aerosakkonematales</taxon>
        <taxon>Aerosakkonemataceae</taxon>
        <taxon>Floridanema</taxon>
        <taxon>Floridanema fluviatile</taxon>
    </lineage>
</organism>
<feature type="repeat" description="TPR" evidence="1">
    <location>
        <begin position="1025"/>
        <end position="1058"/>
    </location>
</feature>
<evidence type="ECO:0000259" key="2">
    <source>
        <dbReference type="Pfam" id="PF12770"/>
    </source>
</evidence>
<feature type="repeat" description="TPR" evidence="1">
    <location>
        <begin position="938"/>
        <end position="971"/>
    </location>
</feature>
<evidence type="ECO:0000313" key="3">
    <source>
        <dbReference type="EMBL" id="MFB2939044.1"/>
    </source>
</evidence>
<dbReference type="RefSeq" id="WP_413260520.1">
    <property type="nucleotide sequence ID" value="NZ_JBHFNS010000093.1"/>
</dbReference>
<dbReference type="InterPro" id="IPR019734">
    <property type="entry name" value="TPR_rpt"/>
</dbReference>
<feature type="repeat" description="TPR" evidence="1">
    <location>
        <begin position="627"/>
        <end position="660"/>
    </location>
</feature>
<comment type="caution">
    <text evidence="3">The sequence shown here is derived from an EMBL/GenBank/DDBJ whole genome shotgun (WGS) entry which is preliminary data.</text>
</comment>